<dbReference type="GeneID" id="54469409"/>
<dbReference type="Proteomes" id="UP000504636">
    <property type="component" value="Unplaced"/>
</dbReference>
<protein>
    <submittedName>
        <fullName evidence="2 4">Uncharacterized protein</fullName>
    </submittedName>
</protein>
<dbReference type="AlphaFoldDB" id="A0A6A6Y597"/>
<evidence type="ECO:0000313" key="3">
    <source>
        <dbReference type="Proteomes" id="UP000504636"/>
    </source>
</evidence>
<accession>A0A6A6Y597</accession>
<feature type="compositionally biased region" description="Basic and acidic residues" evidence="1">
    <location>
        <begin position="172"/>
        <end position="184"/>
    </location>
</feature>
<organism evidence="2">
    <name type="scientific">Mytilinidion resinicola</name>
    <dbReference type="NCBI Taxonomy" id="574789"/>
    <lineage>
        <taxon>Eukaryota</taxon>
        <taxon>Fungi</taxon>
        <taxon>Dikarya</taxon>
        <taxon>Ascomycota</taxon>
        <taxon>Pezizomycotina</taxon>
        <taxon>Dothideomycetes</taxon>
        <taxon>Pleosporomycetidae</taxon>
        <taxon>Mytilinidiales</taxon>
        <taxon>Mytilinidiaceae</taxon>
        <taxon>Mytilinidion</taxon>
    </lineage>
</organism>
<gene>
    <name evidence="2 4" type="ORF">BDZ99DRAFT_575889</name>
</gene>
<keyword evidence="3" id="KW-1185">Reference proteome</keyword>
<evidence type="ECO:0000313" key="2">
    <source>
        <dbReference type="EMBL" id="KAF2803830.1"/>
    </source>
</evidence>
<sequence>MLWSRHTSLWRPLAPLSGRRCATTDWNATISMAVECTARCDATIKREAACRELRRSYRLEIAAWQRRGQMLGRITIVEQSAADEVTSTADWAQANRCSWREADRGPAARLTLSPAFHCRMHASGAQRATHGTAWRRGGATISSPGQAQRGAASLSLGRSAESWSLGCRWQPKDPAEEGAEHGSEASHGVACSKRVCCERRRSKVARREPDPGPQLL</sequence>
<proteinExistence type="predicted"/>
<evidence type="ECO:0000256" key="1">
    <source>
        <dbReference type="SAM" id="MobiDB-lite"/>
    </source>
</evidence>
<dbReference type="RefSeq" id="XP_033570794.1">
    <property type="nucleotide sequence ID" value="XM_033728516.1"/>
</dbReference>
<name>A0A6A6Y597_9PEZI</name>
<evidence type="ECO:0000313" key="4">
    <source>
        <dbReference type="RefSeq" id="XP_033570794.1"/>
    </source>
</evidence>
<reference evidence="2 4" key="1">
    <citation type="journal article" date="2020" name="Stud. Mycol.">
        <title>101 Dothideomycetes genomes: a test case for predicting lifestyles and emergence of pathogens.</title>
        <authorList>
            <person name="Haridas S."/>
            <person name="Albert R."/>
            <person name="Binder M."/>
            <person name="Bloem J."/>
            <person name="Labutti K."/>
            <person name="Salamov A."/>
            <person name="Andreopoulos B."/>
            <person name="Baker S."/>
            <person name="Barry K."/>
            <person name="Bills G."/>
            <person name="Bluhm B."/>
            <person name="Cannon C."/>
            <person name="Castanera R."/>
            <person name="Culley D."/>
            <person name="Daum C."/>
            <person name="Ezra D."/>
            <person name="Gonzalez J."/>
            <person name="Henrissat B."/>
            <person name="Kuo A."/>
            <person name="Liang C."/>
            <person name="Lipzen A."/>
            <person name="Lutzoni F."/>
            <person name="Magnuson J."/>
            <person name="Mondo S."/>
            <person name="Nolan M."/>
            <person name="Ohm R."/>
            <person name="Pangilinan J."/>
            <person name="Park H.-J."/>
            <person name="Ramirez L."/>
            <person name="Alfaro M."/>
            <person name="Sun H."/>
            <person name="Tritt A."/>
            <person name="Yoshinaga Y."/>
            <person name="Zwiers L.-H."/>
            <person name="Turgeon B."/>
            <person name="Goodwin S."/>
            <person name="Spatafora J."/>
            <person name="Crous P."/>
            <person name="Grigoriev I."/>
        </authorList>
    </citation>
    <scope>NUCLEOTIDE SEQUENCE</scope>
    <source>
        <strain evidence="2 4">CBS 304.34</strain>
    </source>
</reference>
<feature type="region of interest" description="Disordered" evidence="1">
    <location>
        <begin position="127"/>
        <end position="155"/>
    </location>
</feature>
<dbReference type="EMBL" id="MU003716">
    <property type="protein sequence ID" value="KAF2803830.1"/>
    <property type="molecule type" value="Genomic_DNA"/>
</dbReference>
<reference evidence="4" key="3">
    <citation type="submission" date="2025-04" db="UniProtKB">
        <authorList>
            <consortium name="RefSeq"/>
        </authorList>
    </citation>
    <scope>IDENTIFICATION</scope>
    <source>
        <strain evidence="4">CBS 304.34</strain>
    </source>
</reference>
<reference evidence="4" key="2">
    <citation type="submission" date="2020-04" db="EMBL/GenBank/DDBJ databases">
        <authorList>
            <consortium name="NCBI Genome Project"/>
        </authorList>
    </citation>
    <scope>NUCLEOTIDE SEQUENCE</scope>
    <source>
        <strain evidence="4">CBS 304.34</strain>
    </source>
</reference>
<feature type="region of interest" description="Disordered" evidence="1">
    <location>
        <begin position="172"/>
        <end position="191"/>
    </location>
</feature>